<dbReference type="Pfam" id="PF00534">
    <property type="entry name" value="Glycos_transf_1"/>
    <property type="match status" value="1"/>
</dbReference>
<dbReference type="PANTHER" id="PTHR45947:SF3">
    <property type="entry name" value="SULFOQUINOVOSYL TRANSFERASE SQD2"/>
    <property type="match status" value="1"/>
</dbReference>
<keyword evidence="4" id="KW-1185">Reference proteome</keyword>
<protein>
    <submittedName>
        <fullName evidence="3">Glycosyltransferase family 4 protein</fullName>
    </submittedName>
</protein>
<dbReference type="PANTHER" id="PTHR45947">
    <property type="entry name" value="SULFOQUINOVOSYL TRANSFERASE SQD2"/>
    <property type="match status" value="1"/>
</dbReference>
<dbReference type="InterPro" id="IPR050194">
    <property type="entry name" value="Glycosyltransferase_grp1"/>
</dbReference>
<comment type="caution">
    <text evidence="3">The sequence shown here is derived from an EMBL/GenBank/DDBJ whole genome shotgun (WGS) entry which is preliminary data.</text>
</comment>
<reference evidence="4" key="1">
    <citation type="journal article" date="2019" name="Int. J. Syst. Evol. Microbiol.">
        <title>The Global Catalogue of Microorganisms (GCM) 10K type strain sequencing project: providing services to taxonomists for standard genome sequencing and annotation.</title>
        <authorList>
            <consortium name="The Broad Institute Genomics Platform"/>
            <consortium name="The Broad Institute Genome Sequencing Center for Infectious Disease"/>
            <person name="Wu L."/>
            <person name="Ma J."/>
        </authorList>
    </citation>
    <scope>NUCLEOTIDE SEQUENCE [LARGE SCALE GENOMIC DNA]</scope>
    <source>
        <strain evidence="4">JCM 18123</strain>
    </source>
</reference>
<organism evidence="3 4">
    <name type="scientific">Streptomonospora halophila</name>
    <dbReference type="NCBI Taxonomy" id="427369"/>
    <lineage>
        <taxon>Bacteria</taxon>
        <taxon>Bacillati</taxon>
        <taxon>Actinomycetota</taxon>
        <taxon>Actinomycetes</taxon>
        <taxon>Streptosporangiales</taxon>
        <taxon>Nocardiopsidaceae</taxon>
        <taxon>Streptomonospora</taxon>
    </lineage>
</organism>
<dbReference type="EMBL" id="BAABIK010000001">
    <property type="protein sequence ID" value="GAA4927534.1"/>
    <property type="molecule type" value="Genomic_DNA"/>
</dbReference>
<feature type="domain" description="Glycosyl transferase family 1" evidence="2">
    <location>
        <begin position="295"/>
        <end position="466"/>
    </location>
</feature>
<name>A0ABP9G3P6_9ACTN</name>
<evidence type="ECO:0000256" key="1">
    <source>
        <dbReference type="ARBA" id="ARBA00022679"/>
    </source>
</evidence>
<accession>A0ABP9G3P6</accession>
<dbReference type="InterPro" id="IPR001296">
    <property type="entry name" value="Glyco_trans_1"/>
</dbReference>
<gene>
    <name evidence="3" type="ORF">GCM10023224_03240</name>
</gene>
<dbReference type="CDD" id="cd03801">
    <property type="entry name" value="GT4_PimA-like"/>
    <property type="match status" value="1"/>
</dbReference>
<dbReference type="Gene3D" id="3.40.50.2000">
    <property type="entry name" value="Glycogen Phosphorylase B"/>
    <property type="match status" value="2"/>
</dbReference>
<evidence type="ECO:0000313" key="3">
    <source>
        <dbReference type="EMBL" id="GAA4927534.1"/>
    </source>
</evidence>
<evidence type="ECO:0000313" key="4">
    <source>
        <dbReference type="Proteomes" id="UP001499993"/>
    </source>
</evidence>
<dbReference type="Proteomes" id="UP001499993">
    <property type="component" value="Unassembled WGS sequence"/>
</dbReference>
<keyword evidence="1" id="KW-0808">Transferase</keyword>
<proteinExistence type="predicted"/>
<evidence type="ECO:0000259" key="2">
    <source>
        <dbReference type="Pfam" id="PF00534"/>
    </source>
</evidence>
<sequence length="486" mass="51450">MLTRHGDAMAPGRFPVIRVVDGVRHGRDLADALERGARTSPPASAAVADLLFTARPDRRRPCARRPVARCRAVRGGHRRALPDAGPARAAVYARGADRPRLGPVPRTLIITNDFPPRPGGIQAFVHELAMRRPADSVVVYCSTPGARGSAAWGRASDFDLDLPFPVVRERTSVLLPTPAVGRRAARIAELEGCDSVLFGAAAPLGLLAGRLRGAGVRRIVGLTHGHETGWSTLPGARRALHRIGEDTDTLTYLGEYTRTRLGRALSPAAADRMRRLAPGVDAERFRPGAGGAGIRERHGLTGRPVVVCVSRLVARKGQDTLLRAWPRVLADVPDAALLLVGGGPYRGRLEALARDQGVADSVRFTGDVPAGELPAHYDAGDVFAMPCRTRNGGLDVEGLGMVYLEASAAGLPVVAGRSGGAPDAVREGETGLVVDGAWPGPTARALIRLLRSPAEAAAMGERGRAWVQAEWSWEGVSARLGELLEG</sequence>
<dbReference type="SUPFAM" id="SSF53756">
    <property type="entry name" value="UDP-Glycosyltransferase/glycogen phosphorylase"/>
    <property type="match status" value="1"/>
</dbReference>